<feature type="compositionally biased region" description="Basic and acidic residues" evidence="1">
    <location>
        <begin position="1248"/>
        <end position="1257"/>
    </location>
</feature>
<feature type="compositionally biased region" description="Low complexity" evidence="1">
    <location>
        <begin position="548"/>
        <end position="560"/>
    </location>
</feature>
<gene>
    <name evidence="4" type="primary">LOC111465908</name>
</gene>
<evidence type="ECO:0000313" key="4">
    <source>
        <dbReference type="RefSeq" id="XP_022966141.1"/>
    </source>
</evidence>
<feature type="compositionally biased region" description="Basic and acidic residues" evidence="1">
    <location>
        <begin position="1201"/>
        <end position="1222"/>
    </location>
</feature>
<dbReference type="Proteomes" id="UP000504608">
    <property type="component" value="Unplaced"/>
</dbReference>
<feature type="compositionally biased region" description="Polar residues" evidence="1">
    <location>
        <begin position="1232"/>
        <end position="1247"/>
    </location>
</feature>
<keyword evidence="2" id="KW-0812">Transmembrane</keyword>
<accession>A0A6J1HNJ3</accession>
<feature type="compositionally biased region" description="Low complexity" evidence="1">
    <location>
        <begin position="1149"/>
        <end position="1173"/>
    </location>
</feature>
<feature type="region of interest" description="Disordered" evidence="1">
    <location>
        <begin position="730"/>
        <end position="765"/>
    </location>
</feature>
<feature type="region of interest" description="Disordered" evidence="1">
    <location>
        <begin position="548"/>
        <end position="575"/>
    </location>
</feature>
<dbReference type="OrthoDB" id="1908091at2759"/>
<protein>
    <submittedName>
        <fullName evidence="4">Uncharacterized protein LOC111465908 isoform X1</fullName>
    </submittedName>
</protein>
<sequence>MEIGFRVRKFVAVSIRIYCRSVRNYPFLFGLLCLLILLYRSCPFLFSILVSASPVLICTAVLLGTLLSFGKPNIPEIETEEVASLKSGILDNATVLTKEDDSFTVERLDGIKVGNSYVESSEEDRKTSKLDEHADFLDFVPVIHERDFEIQFERGGVEEFEKNGVEEFGKNEVEEFGKKEVEELKKGEERELPIGLELEERREIFKRDFDIKSSATDGEKAVEDQLLAAESLRNEIIEVEDRNISREPVHTRDNLNLSLNDKDDSDENDYGSSGSESDRAESSSPDASMADIIPLLDELHPLLDLETLLPAQRSNEESDASSEQSRKSDGECVISDDEAENQGEEGSAVEHDDNDDDDDEGMDEEKEDESKSAIKWTEDDQKNLMDLGSLELERNQRLENLIARRKARNNVRMLAVKNLIDLDGFDIPVNVPPISTAKRNPFDLPYDSYNNIGLQPIPGSAPSILLPRRNPFDLPYDPNDEKPDLKSDEFEHKDIFRRHESFTVGDSSFAVPKLEQQNIRWKPYFIPEKTAAEGTSYARLERQFSEVSESKLSSVSDTESMSSIADQDDKKPDESQSFLETAAVSYLDPMASELGNGSWEDISSEDYIQEHRDVHHEVIEITLGSTESRFKSQSGSSETGAADTPVEINATEIHSKSVLIETDYSSNSSLSSLLDEVNETPSQAKKDEARLSSSRVKESSVETTSTSLPTALEEDANFKIACDVLDDNHNKESLYDSSPSAEGKDSEVPSEIEQDATSSLKDMHDASSELHAVDKNEQESREDSEVTVHLATNTTSHVDLDHLVGMADPIATSRDHLPTNATILVSQEQSKPTAMEEQVLLISSSSTLPSELEQVKECSMNEKEDVRFEQDFVRALSVESHKESALQDLDIKIASSGSSSPNVTREVMSSVTQFEQSWSDKPMVEPVIGHSDGFEERGSLSTDSAAEVNSENVAPKVHQDISTALSLVASDSSSSSSDHAFRPPYAARDKKDGIVDQVVFEDHGEVTKHLDYPTEVYDSHFSEKTIREEVDEIADIDEGLLLELDEVGDFSVKEVGEPVHNEKVIPEEAQAERPTEAKSDIPILEARTLDDINFAFRQLHEGVDMEDVVLPSAIESQVEKGAISETSSNLEVVEARSLGDIHVPLAQVSENNIVESSSSSEPAETEPNSSSNPTETKSDAPVFEGVDVEDVVLPSAVENQAKNEAKPETSSDLEAVKAKSPGDNHVALMQASGKTMSELPTSSMSNEPSKESERARADSIIANAPPSTTDAKKPKSMPVTQ</sequence>
<proteinExistence type="predicted"/>
<feature type="compositionally biased region" description="Low complexity" evidence="1">
    <location>
        <begin position="968"/>
        <end position="978"/>
    </location>
</feature>
<feature type="compositionally biased region" description="Acidic residues" evidence="1">
    <location>
        <begin position="352"/>
        <end position="367"/>
    </location>
</feature>
<feature type="region of interest" description="Disordered" evidence="1">
    <location>
        <begin position="312"/>
        <end position="379"/>
    </location>
</feature>
<feature type="region of interest" description="Disordered" evidence="1">
    <location>
        <begin position="669"/>
        <end position="708"/>
    </location>
</feature>
<organism evidence="3 4">
    <name type="scientific">Cucurbita maxima</name>
    <name type="common">Pumpkin</name>
    <name type="synonym">Winter squash</name>
    <dbReference type="NCBI Taxonomy" id="3661"/>
    <lineage>
        <taxon>Eukaryota</taxon>
        <taxon>Viridiplantae</taxon>
        <taxon>Streptophyta</taxon>
        <taxon>Embryophyta</taxon>
        <taxon>Tracheophyta</taxon>
        <taxon>Spermatophyta</taxon>
        <taxon>Magnoliopsida</taxon>
        <taxon>eudicotyledons</taxon>
        <taxon>Gunneridae</taxon>
        <taxon>Pentapetalae</taxon>
        <taxon>rosids</taxon>
        <taxon>fabids</taxon>
        <taxon>Cucurbitales</taxon>
        <taxon>Cucurbitaceae</taxon>
        <taxon>Cucurbiteae</taxon>
        <taxon>Cucurbita</taxon>
    </lineage>
</organism>
<dbReference type="KEGG" id="cmax:111465908"/>
<feature type="region of interest" description="Disordered" evidence="1">
    <location>
        <begin position="248"/>
        <end position="293"/>
    </location>
</feature>
<evidence type="ECO:0000313" key="3">
    <source>
        <dbReference type="Proteomes" id="UP000504608"/>
    </source>
</evidence>
<dbReference type="PANTHER" id="PTHR33870">
    <property type="entry name" value="CARDIOMYOPATHY-ASSOCIATED PROTEIN"/>
    <property type="match status" value="1"/>
</dbReference>
<feature type="compositionally biased region" description="Low complexity" evidence="1">
    <location>
        <begin position="282"/>
        <end position="293"/>
    </location>
</feature>
<dbReference type="GeneID" id="111465908"/>
<feature type="region of interest" description="Disordered" evidence="1">
    <location>
        <begin position="625"/>
        <end position="648"/>
    </location>
</feature>
<feature type="compositionally biased region" description="Acidic residues" evidence="1">
    <location>
        <begin position="334"/>
        <end position="343"/>
    </location>
</feature>
<feature type="compositionally biased region" description="Basic and acidic residues" evidence="1">
    <location>
        <begin position="684"/>
        <end position="700"/>
    </location>
</feature>
<dbReference type="RefSeq" id="XP_022966141.1">
    <property type="nucleotide sequence ID" value="XM_023110373.1"/>
</dbReference>
<feature type="transmembrane region" description="Helical" evidence="2">
    <location>
        <begin position="21"/>
        <end position="39"/>
    </location>
</feature>
<feature type="region of interest" description="Disordered" evidence="1">
    <location>
        <begin position="968"/>
        <end position="987"/>
    </location>
</feature>
<keyword evidence="2" id="KW-1133">Transmembrane helix</keyword>
<reference evidence="4" key="1">
    <citation type="submission" date="2025-08" db="UniProtKB">
        <authorList>
            <consortium name="RefSeq"/>
        </authorList>
    </citation>
    <scope>IDENTIFICATION</scope>
    <source>
        <tissue evidence="4">Young leaves</tissue>
    </source>
</reference>
<name>A0A6J1HNJ3_CUCMA</name>
<keyword evidence="2" id="KW-0472">Membrane</keyword>
<evidence type="ECO:0000256" key="2">
    <source>
        <dbReference type="SAM" id="Phobius"/>
    </source>
</evidence>
<feature type="compositionally biased region" description="Basic and acidic residues" evidence="1">
    <location>
        <begin position="368"/>
        <end position="379"/>
    </location>
</feature>
<dbReference type="PANTHER" id="PTHR33870:SF4">
    <property type="entry name" value="CARDIOMYOPATHY-ASSOCIATED PROTEIN"/>
    <property type="match status" value="1"/>
</dbReference>
<evidence type="ECO:0000256" key="1">
    <source>
        <dbReference type="SAM" id="MobiDB-lite"/>
    </source>
</evidence>
<feature type="compositionally biased region" description="Polar residues" evidence="1">
    <location>
        <begin position="625"/>
        <end position="639"/>
    </location>
</feature>
<feature type="region of interest" description="Disordered" evidence="1">
    <location>
        <begin position="1149"/>
        <end position="1281"/>
    </location>
</feature>
<keyword evidence="3" id="KW-1185">Reference proteome</keyword>